<dbReference type="GO" id="GO:0051536">
    <property type="term" value="F:iron-sulfur cluster binding"/>
    <property type="evidence" value="ECO:0007669"/>
    <property type="project" value="UniProtKB-KW"/>
</dbReference>
<evidence type="ECO:0000256" key="1">
    <source>
        <dbReference type="ARBA" id="ARBA00001966"/>
    </source>
</evidence>
<evidence type="ECO:0000313" key="8">
    <source>
        <dbReference type="Proteomes" id="UP000033187"/>
    </source>
</evidence>
<evidence type="ECO:0000256" key="3">
    <source>
        <dbReference type="ARBA" id="ARBA00022723"/>
    </source>
</evidence>
<gene>
    <name evidence="7" type="ORF">YBN1229_v1_1783</name>
</gene>
<dbReference type="RefSeq" id="WP_046477931.1">
    <property type="nucleotide sequence ID" value="NZ_LN829118.1"/>
</dbReference>
<dbReference type="InterPro" id="IPR007197">
    <property type="entry name" value="rSAM"/>
</dbReference>
<dbReference type="InterPro" id="IPR013785">
    <property type="entry name" value="Aldolase_TIM"/>
</dbReference>
<dbReference type="SFLD" id="SFLDS00029">
    <property type="entry name" value="Radical_SAM"/>
    <property type="match status" value="1"/>
</dbReference>
<proteinExistence type="predicted"/>
<keyword evidence="8" id="KW-1185">Reference proteome</keyword>
<dbReference type="OrthoDB" id="9810775at2"/>
<dbReference type="GO" id="GO:0003824">
    <property type="term" value="F:catalytic activity"/>
    <property type="evidence" value="ECO:0007669"/>
    <property type="project" value="InterPro"/>
</dbReference>
<dbReference type="EMBL" id="LN829119">
    <property type="protein sequence ID" value="CPR18600.1"/>
    <property type="molecule type" value="Genomic_DNA"/>
</dbReference>
<evidence type="ECO:0000259" key="6">
    <source>
        <dbReference type="Pfam" id="PF04055"/>
    </source>
</evidence>
<dbReference type="Proteomes" id="UP000033187">
    <property type="component" value="Chromosome 1"/>
</dbReference>
<reference evidence="8" key="1">
    <citation type="submission" date="2015-02" db="EMBL/GenBank/DDBJ databases">
        <authorList>
            <person name="Chooi Y.-H."/>
        </authorList>
    </citation>
    <scope>NUCLEOTIDE SEQUENCE [LARGE SCALE GENOMIC DNA]</scope>
    <source>
        <strain evidence="8">strain Y</strain>
    </source>
</reference>
<evidence type="ECO:0000256" key="5">
    <source>
        <dbReference type="ARBA" id="ARBA00023014"/>
    </source>
</evidence>
<dbReference type="InterPro" id="IPR058240">
    <property type="entry name" value="rSAM_sf"/>
</dbReference>
<name>A0A0D6JFD6_9HYPH</name>
<dbReference type="KEGG" id="fiy:BN1229_v1_1783"/>
<accession>A0A0D6JFD6</accession>
<dbReference type="AlphaFoldDB" id="A0A0D6JFD6"/>
<organism evidence="7 8">
    <name type="scientific">Candidatus Filomicrobium marinum</name>
    <dbReference type="NCBI Taxonomy" id="1608628"/>
    <lineage>
        <taxon>Bacteria</taxon>
        <taxon>Pseudomonadati</taxon>
        <taxon>Pseudomonadota</taxon>
        <taxon>Alphaproteobacteria</taxon>
        <taxon>Hyphomicrobiales</taxon>
        <taxon>Hyphomicrobiaceae</taxon>
        <taxon>Filomicrobium</taxon>
    </lineage>
</organism>
<dbReference type="SUPFAM" id="SSF102114">
    <property type="entry name" value="Radical SAM enzymes"/>
    <property type="match status" value="1"/>
</dbReference>
<protein>
    <submittedName>
        <fullName evidence="7">Radical SAM domain protein</fullName>
    </submittedName>
</protein>
<keyword evidence="4" id="KW-0408">Iron</keyword>
<dbReference type="SFLD" id="SFLDG01067">
    <property type="entry name" value="SPASM/twitch_domain_containing"/>
    <property type="match status" value="1"/>
</dbReference>
<dbReference type="GO" id="GO:0046872">
    <property type="term" value="F:metal ion binding"/>
    <property type="evidence" value="ECO:0007669"/>
    <property type="project" value="UniProtKB-KW"/>
</dbReference>
<dbReference type="KEGG" id="fil:BN1229_v1_1780"/>
<dbReference type="CDD" id="cd01335">
    <property type="entry name" value="Radical_SAM"/>
    <property type="match status" value="1"/>
</dbReference>
<evidence type="ECO:0000256" key="4">
    <source>
        <dbReference type="ARBA" id="ARBA00023004"/>
    </source>
</evidence>
<dbReference type="Pfam" id="PF04055">
    <property type="entry name" value="Radical_SAM"/>
    <property type="match status" value="1"/>
</dbReference>
<evidence type="ECO:0000313" key="7">
    <source>
        <dbReference type="EMBL" id="CPR18600.1"/>
    </source>
</evidence>
<sequence>MTTRTPNLSTTFATPSATEPLAKFTDPDVTATGEPRARVALRQLETLWFNTGTLCNITCRNCYIESSPTNDALVYLTAAEVSRFLNEAKQLGTREIGFTGGEPFMNPEILAMLGEALAMGFDVLVLTNAMTPMQRPRIKEGLMDLHRRFGSRLCLRVSLDHYTQAHHEEERGLNTWQPAILGLDWLCASGFRTAIAGRTCWHETADMARQGYAQLFKERGWPIDADDAGQLMLFPEMAESDTVPEITTRCWSILGKSPDEMMCASSRMVVKRNGAVAPVVLPCTLLPYDTAFEMGTTLADAGKADGGMFDSGAVKLCHRHCAEFCVLGGGSCS</sequence>
<comment type="cofactor">
    <cofactor evidence="1">
        <name>[4Fe-4S] cluster</name>
        <dbReference type="ChEBI" id="CHEBI:49883"/>
    </cofactor>
</comment>
<keyword evidence="3" id="KW-0479">Metal-binding</keyword>
<dbReference type="PANTHER" id="PTHR11228">
    <property type="entry name" value="RADICAL SAM DOMAIN PROTEIN"/>
    <property type="match status" value="1"/>
</dbReference>
<dbReference type="InterPro" id="IPR050377">
    <property type="entry name" value="Radical_SAM_PqqE_MftC-like"/>
</dbReference>
<keyword evidence="2" id="KW-0949">S-adenosyl-L-methionine</keyword>
<feature type="domain" description="Radical SAM core" evidence="6">
    <location>
        <begin position="50"/>
        <end position="193"/>
    </location>
</feature>
<dbReference type="PANTHER" id="PTHR11228:SF7">
    <property type="entry name" value="PQQA PEPTIDE CYCLASE"/>
    <property type="match status" value="1"/>
</dbReference>
<evidence type="ECO:0000256" key="2">
    <source>
        <dbReference type="ARBA" id="ARBA00022691"/>
    </source>
</evidence>
<keyword evidence="5" id="KW-0411">Iron-sulfur</keyword>
<dbReference type="Gene3D" id="3.20.20.70">
    <property type="entry name" value="Aldolase class I"/>
    <property type="match status" value="1"/>
</dbReference>